<dbReference type="OrthoDB" id="71235at2157"/>
<dbReference type="PANTHER" id="PTHR34229:SF1">
    <property type="entry name" value="METAL TRANSPORT PROTEIN HI_1621-RELATED"/>
    <property type="match status" value="1"/>
</dbReference>
<proteinExistence type="predicted"/>
<gene>
    <name evidence="8" type="ORF">MCBB_1857</name>
</gene>
<dbReference type="STRING" id="118062.MCBB_1857"/>
<dbReference type="KEGG" id="mcub:MCBB_1857"/>
<accession>A0A1D3L4C5</accession>
<feature type="transmembrane region" description="Helical" evidence="7">
    <location>
        <begin position="40"/>
        <end position="60"/>
    </location>
</feature>
<evidence type="ECO:0000313" key="8">
    <source>
        <dbReference type="EMBL" id="SCG86406.1"/>
    </source>
</evidence>
<keyword evidence="2" id="KW-0813">Transport</keyword>
<dbReference type="GO" id="GO:0005886">
    <property type="term" value="C:plasma membrane"/>
    <property type="evidence" value="ECO:0007669"/>
    <property type="project" value="UniProtKB-SubCell"/>
</dbReference>
<evidence type="ECO:0000256" key="6">
    <source>
        <dbReference type="ARBA" id="ARBA00023136"/>
    </source>
</evidence>
<dbReference type="Gene3D" id="1.10.1760.20">
    <property type="match status" value="1"/>
</dbReference>
<evidence type="ECO:0000313" key="9">
    <source>
        <dbReference type="Proteomes" id="UP000094707"/>
    </source>
</evidence>
<dbReference type="PATRIC" id="fig|129848.4.peg.1899"/>
<organism evidence="8 9">
    <name type="scientific">Methanobacterium congolense</name>
    <dbReference type="NCBI Taxonomy" id="118062"/>
    <lineage>
        <taxon>Archaea</taxon>
        <taxon>Methanobacteriati</taxon>
        <taxon>Methanobacteriota</taxon>
        <taxon>Methanomada group</taxon>
        <taxon>Methanobacteria</taxon>
        <taxon>Methanobacteriales</taxon>
        <taxon>Methanobacteriaceae</taxon>
        <taxon>Methanobacterium</taxon>
    </lineage>
</organism>
<comment type="subcellular location">
    <subcellularLocation>
        <location evidence="1">Cell membrane</location>
        <topology evidence="1">Multi-pass membrane protein</topology>
    </subcellularLocation>
</comment>
<feature type="transmembrane region" description="Helical" evidence="7">
    <location>
        <begin position="7"/>
        <end position="28"/>
    </location>
</feature>
<feature type="transmembrane region" description="Helical" evidence="7">
    <location>
        <begin position="144"/>
        <end position="163"/>
    </location>
</feature>
<dbReference type="RefSeq" id="WP_071907473.1">
    <property type="nucleotide sequence ID" value="NZ_LT607756.1"/>
</dbReference>
<evidence type="ECO:0000256" key="2">
    <source>
        <dbReference type="ARBA" id="ARBA00022448"/>
    </source>
</evidence>
<keyword evidence="5 7" id="KW-1133">Transmembrane helix</keyword>
<evidence type="ECO:0000256" key="3">
    <source>
        <dbReference type="ARBA" id="ARBA00022475"/>
    </source>
</evidence>
<keyword evidence="6 7" id="KW-0472">Membrane</keyword>
<feature type="transmembrane region" description="Helical" evidence="7">
    <location>
        <begin position="72"/>
        <end position="98"/>
    </location>
</feature>
<dbReference type="InterPro" id="IPR002751">
    <property type="entry name" value="CbiM/NikMN"/>
</dbReference>
<name>A0A1D3L4C5_9EURY</name>
<sequence length="231" mass="24642">MHIPDGFIPLWQCAIYFVILAVALIISLRWARRDLDEKRVPLLAVLAAGIFAIMSMNVPIPWGTSGHMVGGALVALIFMAPEAAVIVFTLVLIVQGLFFGDGGLTALGANVLNMGIIGGCVGLYSFKALRKPLGKVLSENKAKIAAIAVASWLSIFIAAEAVAVEMWLAGTFPLGAGLMFMGLYHSVIGVIEAILTVVVILALEKLRPDLLAWNRKKTGDLKAESSEVESK</sequence>
<dbReference type="Proteomes" id="UP000094707">
    <property type="component" value="Chromosome I"/>
</dbReference>
<evidence type="ECO:0000256" key="1">
    <source>
        <dbReference type="ARBA" id="ARBA00004651"/>
    </source>
</evidence>
<evidence type="ECO:0000256" key="4">
    <source>
        <dbReference type="ARBA" id="ARBA00022692"/>
    </source>
</evidence>
<dbReference type="Pfam" id="PF01891">
    <property type="entry name" value="CbiM"/>
    <property type="match status" value="1"/>
</dbReference>
<dbReference type="AlphaFoldDB" id="A0A1D3L4C5"/>
<keyword evidence="9" id="KW-1185">Reference proteome</keyword>
<dbReference type="GeneID" id="30412695"/>
<dbReference type="PANTHER" id="PTHR34229">
    <property type="entry name" value="METAL TRANSPORT PROTEIN HI_1621-RELATED"/>
    <property type="match status" value="1"/>
</dbReference>
<dbReference type="GO" id="GO:0000041">
    <property type="term" value="P:transition metal ion transport"/>
    <property type="evidence" value="ECO:0007669"/>
    <property type="project" value="InterPro"/>
</dbReference>
<dbReference type="NCBIfam" id="NF004902">
    <property type="entry name" value="PRK06265.1-1"/>
    <property type="match status" value="1"/>
</dbReference>
<protein>
    <submittedName>
        <fullName evidence="8">Putative metal transport protein MJ1569</fullName>
    </submittedName>
</protein>
<dbReference type="EMBL" id="LT607756">
    <property type="protein sequence ID" value="SCG86406.1"/>
    <property type="molecule type" value="Genomic_DNA"/>
</dbReference>
<reference evidence="8 9" key="1">
    <citation type="submission" date="2016-08" db="EMBL/GenBank/DDBJ databases">
        <authorList>
            <person name="Seilhamer J.J."/>
        </authorList>
    </citation>
    <scope>NUCLEOTIDE SEQUENCE [LARGE SCALE GENOMIC DNA]</scope>
    <source>
        <strain evidence="8">Buetzberg</strain>
    </source>
</reference>
<feature type="transmembrane region" description="Helical" evidence="7">
    <location>
        <begin position="104"/>
        <end position="124"/>
    </location>
</feature>
<keyword evidence="3" id="KW-1003">Cell membrane</keyword>
<feature type="transmembrane region" description="Helical" evidence="7">
    <location>
        <begin position="183"/>
        <end position="203"/>
    </location>
</feature>
<evidence type="ECO:0000256" key="5">
    <source>
        <dbReference type="ARBA" id="ARBA00022989"/>
    </source>
</evidence>
<keyword evidence="4 7" id="KW-0812">Transmembrane</keyword>
<evidence type="ECO:0000256" key="7">
    <source>
        <dbReference type="SAM" id="Phobius"/>
    </source>
</evidence>